<dbReference type="RefSeq" id="WP_124343729.1">
    <property type="nucleotide sequence ID" value="NZ_BHYL01000248.1"/>
</dbReference>
<feature type="transmembrane region" description="Helical" evidence="7">
    <location>
        <begin position="128"/>
        <end position="150"/>
    </location>
</feature>
<feature type="transmembrane region" description="Helical" evidence="7">
    <location>
        <begin position="264"/>
        <end position="283"/>
    </location>
</feature>
<dbReference type="Pfam" id="PF00528">
    <property type="entry name" value="BPD_transp_1"/>
    <property type="match status" value="1"/>
</dbReference>
<comment type="similarity">
    <text evidence="7">Belongs to the binding-protein-dependent transport system permease family.</text>
</comment>
<dbReference type="AlphaFoldDB" id="A0A401V2S5"/>
<dbReference type="GO" id="GO:0055085">
    <property type="term" value="P:transmembrane transport"/>
    <property type="evidence" value="ECO:0007669"/>
    <property type="project" value="InterPro"/>
</dbReference>
<evidence type="ECO:0000313" key="10">
    <source>
        <dbReference type="Proteomes" id="UP000288246"/>
    </source>
</evidence>
<evidence type="ECO:0000256" key="3">
    <source>
        <dbReference type="ARBA" id="ARBA00022475"/>
    </source>
</evidence>
<dbReference type="PANTHER" id="PTHR43744:SF12">
    <property type="entry name" value="ABC TRANSPORTER PERMEASE PROTEIN MG189-RELATED"/>
    <property type="match status" value="1"/>
</dbReference>
<dbReference type="Gene3D" id="1.10.3720.10">
    <property type="entry name" value="MetI-like"/>
    <property type="match status" value="1"/>
</dbReference>
<comment type="subcellular location">
    <subcellularLocation>
        <location evidence="1 7">Cell membrane</location>
        <topology evidence="1 7">Multi-pass membrane protein</topology>
    </subcellularLocation>
</comment>
<evidence type="ECO:0000256" key="4">
    <source>
        <dbReference type="ARBA" id="ARBA00022692"/>
    </source>
</evidence>
<proteinExistence type="inferred from homology"/>
<feature type="transmembrane region" description="Helical" evidence="7">
    <location>
        <begin position="92"/>
        <end position="116"/>
    </location>
</feature>
<sequence>MSVAPMVRPQAAVYQPEGKQRARTGNALQGGNPLVWAIALVVMGLTLGPVLYGVLGGFRTNAQLAENPAALPDPWVFSNYAKVLTNSSFWTYAFNSTVIAVLTTAIVVVFGIMAAYPLARYQFKGREALFTVFVLGLLFPTTVAIIPLFIMITRDLQLGNTWWGVALPQAAFALPVTIVILRPFLMALPKELEEAALIDGASRLGVFWRILLPLSAPGMVTVGVLAFVGSWNAYLLPLLLLQGDMRTLPLGVADYSSEYSSDTAGVFAFTSLAMIPALVFFLAMQKRIVNGLQGAVKG</sequence>
<keyword evidence="6 7" id="KW-0472">Membrane</keyword>
<evidence type="ECO:0000256" key="5">
    <source>
        <dbReference type="ARBA" id="ARBA00022989"/>
    </source>
</evidence>
<evidence type="ECO:0000256" key="6">
    <source>
        <dbReference type="ARBA" id="ARBA00023136"/>
    </source>
</evidence>
<evidence type="ECO:0000256" key="1">
    <source>
        <dbReference type="ARBA" id="ARBA00004651"/>
    </source>
</evidence>
<keyword evidence="3" id="KW-1003">Cell membrane</keyword>
<keyword evidence="4 7" id="KW-0812">Transmembrane</keyword>
<feature type="transmembrane region" description="Helical" evidence="7">
    <location>
        <begin position="206"/>
        <end position="231"/>
    </location>
</feature>
<dbReference type="PANTHER" id="PTHR43744">
    <property type="entry name" value="ABC TRANSPORTER PERMEASE PROTEIN MG189-RELATED-RELATED"/>
    <property type="match status" value="1"/>
</dbReference>
<protein>
    <submittedName>
        <fullName evidence="9">Sugar ABC transporter permease</fullName>
    </submittedName>
</protein>
<feature type="domain" description="ABC transmembrane type-1" evidence="8">
    <location>
        <begin position="93"/>
        <end position="284"/>
    </location>
</feature>
<dbReference type="GO" id="GO:0005886">
    <property type="term" value="C:plasma membrane"/>
    <property type="evidence" value="ECO:0007669"/>
    <property type="project" value="UniProtKB-SubCell"/>
</dbReference>
<dbReference type="InterPro" id="IPR000515">
    <property type="entry name" value="MetI-like"/>
</dbReference>
<dbReference type="OrthoDB" id="9794684at2"/>
<accession>A0A401V2S5</accession>
<dbReference type="PROSITE" id="PS50928">
    <property type="entry name" value="ABC_TM1"/>
    <property type="match status" value="1"/>
</dbReference>
<feature type="transmembrane region" description="Helical" evidence="7">
    <location>
        <begin position="34"/>
        <end position="55"/>
    </location>
</feature>
<keyword evidence="5 7" id="KW-1133">Transmembrane helix</keyword>
<comment type="caution">
    <text evidence="9">The sequence shown here is derived from an EMBL/GenBank/DDBJ whole genome shotgun (WGS) entry which is preliminary data.</text>
</comment>
<dbReference type="SUPFAM" id="SSF161098">
    <property type="entry name" value="MetI-like"/>
    <property type="match status" value="1"/>
</dbReference>
<organism evidence="9 10">
    <name type="scientific">Cellulomonas algicola</name>
    <dbReference type="NCBI Taxonomy" id="2071633"/>
    <lineage>
        <taxon>Bacteria</taxon>
        <taxon>Bacillati</taxon>
        <taxon>Actinomycetota</taxon>
        <taxon>Actinomycetes</taxon>
        <taxon>Micrococcales</taxon>
        <taxon>Cellulomonadaceae</taxon>
        <taxon>Cellulomonas</taxon>
    </lineage>
</organism>
<reference evidence="9 10" key="1">
    <citation type="submission" date="2018-11" db="EMBL/GenBank/DDBJ databases">
        <title>Draft genome sequence of Cellulomonas takizawaensis strain TKZ-21.</title>
        <authorList>
            <person name="Yamamura H."/>
            <person name="Hayashi T."/>
            <person name="Hamada M."/>
            <person name="Serisawa Y."/>
            <person name="Matsuyama K."/>
            <person name="Nakagawa Y."/>
            <person name="Otoguro M."/>
            <person name="Yanagida F."/>
            <person name="Hayakawa M."/>
        </authorList>
    </citation>
    <scope>NUCLEOTIDE SEQUENCE [LARGE SCALE GENOMIC DNA]</scope>
    <source>
        <strain evidence="9 10">TKZ-21</strain>
    </source>
</reference>
<dbReference type="InterPro" id="IPR035906">
    <property type="entry name" value="MetI-like_sf"/>
</dbReference>
<dbReference type="EMBL" id="BHYL01000248">
    <property type="protein sequence ID" value="GCD21219.1"/>
    <property type="molecule type" value="Genomic_DNA"/>
</dbReference>
<gene>
    <name evidence="9" type="ORF">CTKZ_27810</name>
</gene>
<evidence type="ECO:0000313" key="9">
    <source>
        <dbReference type="EMBL" id="GCD21219.1"/>
    </source>
</evidence>
<dbReference type="Proteomes" id="UP000288246">
    <property type="component" value="Unassembled WGS sequence"/>
</dbReference>
<keyword evidence="2 7" id="KW-0813">Transport</keyword>
<keyword evidence="10" id="KW-1185">Reference proteome</keyword>
<name>A0A401V2S5_9CELL</name>
<evidence type="ECO:0000256" key="2">
    <source>
        <dbReference type="ARBA" id="ARBA00022448"/>
    </source>
</evidence>
<evidence type="ECO:0000256" key="7">
    <source>
        <dbReference type="RuleBase" id="RU363032"/>
    </source>
</evidence>
<feature type="transmembrane region" description="Helical" evidence="7">
    <location>
        <begin position="162"/>
        <end position="185"/>
    </location>
</feature>
<dbReference type="CDD" id="cd06261">
    <property type="entry name" value="TM_PBP2"/>
    <property type="match status" value="1"/>
</dbReference>
<evidence type="ECO:0000259" key="8">
    <source>
        <dbReference type="PROSITE" id="PS50928"/>
    </source>
</evidence>